<evidence type="ECO:0000313" key="2">
    <source>
        <dbReference type="Proteomes" id="UP000218731"/>
    </source>
</evidence>
<accession>A0A1L7ND69</accession>
<dbReference type="NCBIfam" id="TIGR03696">
    <property type="entry name" value="Rhs_assc_core"/>
    <property type="match status" value="1"/>
</dbReference>
<dbReference type="InterPro" id="IPR022385">
    <property type="entry name" value="Rhs_assc_core"/>
</dbReference>
<dbReference type="SUPFAM" id="SSF56399">
    <property type="entry name" value="ADP-ribosylation"/>
    <property type="match status" value="1"/>
</dbReference>
<gene>
    <name evidence="1" type="ORF">KF715C_ch28480</name>
</gene>
<sequence length="248" mass="27258">MLTSQISSCALQYTVYGRDGGEQSASLLRYSGQRKESATGHYLLGNGYRAFNPVLMRFHSPDSMSPMGAGGLNCYAYCSGDPVNNTDPSGHLKLPRVKLSSIRPKAASIKSGYSINPDFKGLPSAPDVVNQRVIDAVDALGHGYGNQIEPIMNSALWSDGQKLLVEGSAVTLSDRIGKNAMRIDELPRAWSFVRRWLEAQQRQRLEALMVLEPLLRSMKGAKDIPRLDSWLHSPKGWAQKVRDPDKAG</sequence>
<dbReference type="EMBL" id="AP015029">
    <property type="protein sequence ID" value="BAW23421.1"/>
    <property type="molecule type" value="Genomic_DNA"/>
</dbReference>
<dbReference type="RefSeq" id="WP_096426096.1">
    <property type="nucleotide sequence ID" value="NZ_AP015029.1"/>
</dbReference>
<reference evidence="1 2" key="1">
    <citation type="submission" date="2015-11" db="EMBL/GenBank/DDBJ databases">
        <title>Complete genome sequencing of a biphenyl-degrading bacterium, Pseudomonas putida KF715 (=NBRC110667).</title>
        <authorList>
            <person name="Suenaga H."/>
            <person name="Fujihara N."/>
            <person name="Watanabe T."/>
            <person name="Hirose J."/>
            <person name="Kimura N."/>
            <person name="Yamazoe A."/>
            <person name="Hosoyama A."/>
            <person name="Shimodaira J."/>
            <person name="Furukawa K."/>
        </authorList>
    </citation>
    <scope>NUCLEOTIDE SEQUENCE [LARGE SCALE GENOMIC DNA]</scope>
    <source>
        <strain evidence="1 2">KF715</strain>
    </source>
</reference>
<evidence type="ECO:0000313" key="1">
    <source>
        <dbReference type="EMBL" id="BAW23421.1"/>
    </source>
</evidence>
<evidence type="ECO:0008006" key="3">
    <source>
        <dbReference type="Google" id="ProtNLM"/>
    </source>
</evidence>
<dbReference type="Proteomes" id="UP000218731">
    <property type="component" value="Chromosome 1"/>
</dbReference>
<protein>
    <recommendedName>
        <fullName evidence="3">RHS repeat-associated core domain-containing protein</fullName>
    </recommendedName>
</protein>
<name>A0A1L7ND69_PSEPU</name>
<organism evidence="1 2">
    <name type="scientific">Pseudomonas putida</name>
    <name type="common">Arthrobacter siderocapsulatus</name>
    <dbReference type="NCBI Taxonomy" id="303"/>
    <lineage>
        <taxon>Bacteria</taxon>
        <taxon>Pseudomonadati</taxon>
        <taxon>Pseudomonadota</taxon>
        <taxon>Gammaproteobacteria</taxon>
        <taxon>Pseudomonadales</taxon>
        <taxon>Pseudomonadaceae</taxon>
        <taxon>Pseudomonas</taxon>
    </lineage>
</organism>
<dbReference type="Gene3D" id="2.180.10.10">
    <property type="entry name" value="RHS repeat-associated core"/>
    <property type="match status" value="1"/>
</dbReference>
<dbReference type="AlphaFoldDB" id="A0A1L7ND69"/>
<proteinExistence type="predicted"/>